<evidence type="ECO:0008006" key="4">
    <source>
        <dbReference type="Google" id="ProtNLM"/>
    </source>
</evidence>
<dbReference type="PROSITE" id="PS51257">
    <property type="entry name" value="PROKAR_LIPOPROTEIN"/>
    <property type="match status" value="1"/>
</dbReference>
<proteinExistence type="predicted"/>
<feature type="chain" id="PRO_5018128996" description="Lipoprotein" evidence="1">
    <location>
        <begin position="22"/>
        <end position="265"/>
    </location>
</feature>
<name>A0A3P8MC93_TSUPA</name>
<protein>
    <recommendedName>
        <fullName evidence="4">Lipoprotein</fullName>
    </recommendedName>
</protein>
<dbReference type="OrthoDB" id="4772997at2"/>
<keyword evidence="1" id="KW-0732">Signal</keyword>
<reference evidence="2 3" key="1">
    <citation type="submission" date="2018-12" db="EMBL/GenBank/DDBJ databases">
        <authorList>
            <consortium name="Pathogen Informatics"/>
        </authorList>
    </citation>
    <scope>NUCLEOTIDE SEQUENCE [LARGE SCALE GENOMIC DNA]</scope>
    <source>
        <strain evidence="2 3">NCTC10741</strain>
    </source>
</reference>
<dbReference type="Proteomes" id="UP000271626">
    <property type="component" value="Chromosome"/>
</dbReference>
<evidence type="ECO:0000256" key="1">
    <source>
        <dbReference type="SAM" id="SignalP"/>
    </source>
</evidence>
<gene>
    <name evidence="2" type="ORF">NCTC10741_00689</name>
</gene>
<feature type="signal peptide" evidence="1">
    <location>
        <begin position="1"/>
        <end position="21"/>
    </location>
</feature>
<evidence type="ECO:0000313" key="2">
    <source>
        <dbReference type="EMBL" id="VDR37583.1"/>
    </source>
</evidence>
<accession>A0A3P8MC93</accession>
<evidence type="ECO:0000313" key="3">
    <source>
        <dbReference type="Proteomes" id="UP000271626"/>
    </source>
</evidence>
<sequence>MKTKIVAMSLLAALTAACSPAEPIIDYWVPPTASSTASAAPAPTQDLDRVRDLLVGTWVRTEEPAEVWDRYLPDGTRQTVDFSGRVVNIDRWELVTEPGFAGGTIAALQTEGDPRTRMLIGAIDWEAMTLSIPNRGTSYHYTRVRASMLRGWYGGHGRGLTIRADGTGTGYYKDLCDESGVNCIENVSYGFVLQNEVAVPGAEVMGPGTVMAEQRITGVRPASAYALVSPEKLRLDLEADIISTAPTFDDAAFCGARARPSACGA</sequence>
<dbReference type="EMBL" id="LR131273">
    <property type="protein sequence ID" value="VDR37583.1"/>
    <property type="molecule type" value="Genomic_DNA"/>
</dbReference>
<dbReference type="RefSeq" id="WP_126194953.1">
    <property type="nucleotide sequence ID" value="NZ_CP085954.1"/>
</dbReference>
<organism evidence="2 3">
    <name type="scientific">Tsukamurella paurometabola</name>
    <name type="common">Corynebacterium paurometabolum</name>
    <dbReference type="NCBI Taxonomy" id="2061"/>
    <lineage>
        <taxon>Bacteria</taxon>
        <taxon>Bacillati</taxon>
        <taxon>Actinomycetota</taxon>
        <taxon>Actinomycetes</taxon>
        <taxon>Mycobacteriales</taxon>
        <taxon>Tsukamurellaceae</taxon>
        <taxon>Tsukamurella</taxon>
    </lineage>
</organism>
<dbReference type="AlphaFoldDB" id="A0A3P8MC93"/>